<dbReference type="EMBL" id="MJGC01000068">
    <property type="protein sequence ID" value="OEJ74280.1"/>
    <property type="molecule type" value="Genomic_DNA"/>
</dbReference>
<protein>
    <submittedName>
        <fullName evidence="1">Uncharacterized protein</fullName>
    </submittedName>
</protein>
<reference evidence="1" key="1">
    <citation type="submission" date="2016-09" db="EMBL/GenBank/DDBJ databases">
        <title>Draft genome of thermotolerant cyanobacterium Desertifilum sp. strain IPPAS B-1220.</title>
        <authorList>
            <person name="Sinetova M.A."/>
            <person name="Bolakhan K."/>
            <person name="Zayadan B.K."/>
            <person name="Mironov K.S."/>
            <person name="Ustinova V."/>
            <person name="Kupriyanova E.V."/>
            <person name="Sidorov R.A."/>
            <person name="Skrypnik A.N."/>
            <person name="Gogoleva N.E."/>
            <person name="Gogolev Y.V."/>
            <person name="Los D.A."/>
        </authorList>
    </citation>
    <scope>NUCLEOTIDE SEQUENCE [LARGE SCALE GENOMIC DNA]</scope>
    <source>
        <strain evidence="1">IPPAS B-1220</strain>
    </source>
</reference>
<gene>
    <name evidence="1" type="ORF">BH720_15485</name>
</gene>
<comment type="caution">
    <text evidence="1">The sequence shown here is derived from an EMBL/GenBank/DDBJ whole genome shotgun (WGS) entry which is preliminary data.</text>
</comment>
<dbReference type="OrthoDB" id="517878at2"/>
<sequence length="66" mass="7506">MSAHDQARALMMRHHHMIKNRQQSLLSRSAAEVGLPVEDLDHWTAIQGKPQSSFRSTYDRSNASMS</sequence>
<dbReference type="AlphaFoldDB" id="A0A1E5QHZ0"/>
<proteinExistence type="predicted"/>
<accession>A0A1E5QHZ0</accession>
<dbReference type="RefSeq" id="WP_069968120.1">
    <property type="nucleotide sequence ID" value="NZ_CM124774.1"/>
</dbReference>
<organism evidence="1">
    <name type="scientific">Desertifilum tharense IPPAS B-1220</name>
    <dbReference type="NCBI Taxonomy" id="1781255"/>
    <lineage>
        <taxon>Bacteria</taxon>
        <taxon>Bacillati</taxon>
        <taxon>Cyanobacteriota</taxon>
        <taxon>Cyanophyceae</taxon>
        <taxon>Desertifilales</taxon>
        <taxon>Desertifilaceae</taxon>
        <taxon>Desertifilum</taxon>
    </lineage>
</organism>
<dbReference type="STRING" id="1781255.BH720_15485"/>
<name>A0A1E5QHZ0_9CYAN</name>
<evidence type="ECO:0000313" key="1">
    <source>
        <dbReference type="EMBL" id="OEJ74280.1"/>
    </source>
</evidence>